<name>A0A1M7Y0A5_9BACT</name>
<dbReference type="STRING" id="1121416.SAMN02745220_00900"/>
<feature type="transmembrane region" description="Helical" evidence="2">
    <location>
        <begin position="555"/>
        <end position="581"/>
    </location>
</feature>
<organism evidence="3 4">
    <name type="scientific">Desulfopila aestuarii DSM 18488</name>
    <dbReference type="NCBI Taxonomy" id="1121416"/>
    <lineage>
        <taxon>Bacteria</taxon>
        <taxon>Pseudomonadati</taxon>
        <taxon>Thermodesulfobacteriota</taxon>
        <taxon>Desulfobulbia</taxon>
        <taxon>Desulfobulbales</taxon>
        <taxon>Desulfocapsaceae</taxon>
        <taxon>Desulfopila</taxon>
    </lineage>
</organism>
<feature type="transmembrane region" description="Helical" evidence="2">
    <location>
        <begin position="682"/>
        <end position="703"/>
    </location>
</feature>
<protein>
    <submittedName>
        <fullName evidence="3">Patatin-like phospholipase</fullName>
    </submittedName>
</protein>
<proteinExistence type="predicted"/>
<feature type="transmembrane region" description="Helical" evidence="2">
    <location>
        <begin position="97"/>
        <end position="116"/>
    </location>
</feature>
<dbReference type="PANTHER" id="PTHR10728:SF40">
    <property type="entry name" value="PATATIN FAMILY PROTEIN"/>
    <property type="match status" value="1"/>
</dbReference>
<evidence type="ECO:0000313" key="3">
    <source>
        <dbReference type="EMBL" id="SHO44843.1"/>
    </source>
</evidence>
<dbReference type="InterPro" id="IPR016035">
    <property type="entry name" value="Acyl_Trfase/lysoPLipase"/>
</dbReference>
<dbReference type="OrthoDB" id="9813090at2"/>
<feature type="transmembrane region" description="Helical" evidence="2">
    <location>
        <begin position="163"/>
        <end position="186"/>
    </location>
</feature>
<dbReference type="RefSeq" id="WP_073612248.1">
    <property type="nucleotide sequence ID" value="NZ_FRFE01000003.1"/>
</dbReference>
<feature type="region of interest" description="Disordered" evidence="1">
    <location>
        <begin position="292"/>
        <end position="317"/>
    </location>
</feature>
<feature type="transmembrane region" description="Helical" evidence="2">
    <location>
        <begin position="444"/>
        <end position="466"/>
    </location>
</feature>
<feature type="compositionally biased region" description="Polar residues" evidence="1">
    <location>
        <begin position="295"/>
        <end position="304"/>
    </location>
</feature>
<keyword evidence="2" id="KW-0472">Membrane</keyword>
<dbReference type="GO" id="GO:0005829">
    <property type="term" value="C:cytosol"/>
    <property type="evidence" value="ECO:0007669"/>
    <property type="project" value="TreeGrafter"/>
</dbReference>
<feature type="transmembrane region" description="Helical" evidence="2">
    <location>
        <begin position="647"/>
        <end position="670"/>
    </location>
</feature>
<evidence type="ECO:0000256" key="2">
    <source>
        <dbReference type="SAM" id="Phobius"/>
    </source>
</evidence>
<evidence type="ECO:0000256" key="1">
    <source>
        <dbReference type="SAM" id="MobiDB-lite"/>
    </source>
</evidence>
<dbReference type="EMBL" id="FRFE01000003">
    <property type="protein sequence ID" value="SHO44843.1"/>
    <property type="molecule type" value="Genomic_DNA"/>
</dbReference>
<dbReference type="Proteomes" id="UP000184603">
    <property type="component" value="Unassembled WGS sequence"/>
</dbReference>
<feature type="transmembrane region" description="Helical" evidence="2">
    <location>
        <begin position="128"/>
        <end position="151"/>
    </location>
</feature>
<sequence>MEEQRQPENYPVYNMLTTKGWLWIAIVATLATMATVLTTNSYNTILRDQCGAGIVTMELAETASSANAIINKWQQAPRNDGEIPCLSAAKKLQQWDWLLIITYTITLIAVLMAISHRLGLKPTGKVKVLFLIPFAIAGFDILENSLMAIVLNNPGNAVDWVVTFMSVAAVFKFVLLIILLLILAYLCGCWLMSRGHTEKETETSILRSLKEVIAAEQRYIQFRRKKAAINDQQTIVGFASSGGGIRSATVNLGVIERLLDVNLLKHVDYHATVSGGGYIGSALASLLSFKRKQQEQNPADPSGTNGPGKQDKEQYQFGPHDHPHFDCAIPSLRPFPLSDPGYVDAEPTFLSRGMVLNHLRSFGDFLVRRRRFLSRDVLRAVGTVVTGMSATLGMFILATMLISATFFCLLTLVDQGQEGAKLGFSLDPNLSYFKDFALQGWQKALPLGFLSTLILLMMPAWLPAAISEEIFTRDGDTVDDCRQYRQLWIIGAILVLSAFIFPHHLPGKVGVLAPAAFLTGASGAAAISYLLLCLTDDAFRFWALPDDPTRENRSLLSAMFGLTLAMTLLTASIGLLPWLVLLLLNPTGDAQKLITSLGTTSSTGLFSAILAGLIAWYQKASSAVEKQKRPPEAMKFFQKAFAYAKSVVLAIPILLLVIITTVVSAAGVAWIANNLSFLTHGFLSYAFIVMVLTILLLLIGYGVDFNKLSLHYFYRDRLAEAYLATYGPNPQQPDSLEIKRDNIEMQLTDLHGSCARTVQAEEDPPIENAISLQSYGPSDNTQITSSIITQSAENRKLTPKLLSNLPLFVTFKKRLGIGNTLRDEYLTDAATSAPYHLYCACLNLTTDRNMALRTRKSDTFVFSKLYCGSKTTSFLPTCSYRRGKTKMARAMTISGAAVDSTLGRNTFFAQSFATTLFNVRLGQWLENPGYNGGIHAHKQENLVFWPLYLGMEALGMSDSRRRLIHLSDGGHTGDNLGLLPLFDRHCGLIIAVDAEADPEYEFGSLLTALSYLQTDAQARVRLDLTPITPDPQSGLCQAPFVLGEIEYLDTLKNVSQRGCLLVLKSAVTKQMSLLLQRHKKKFPDFPQETTADQFFCEDQFEAYRQLGREIANVLFGALPSLTKANFDCQQLLEEYIQWQKQFEPKTPDHST</sequence>
<feature type="transmembrane region" description="Helical" evidence="2">
    <location>
        <begin position="511"/>
        <end position="534"/>
    </location>
</feature>
<keyword evidence="2" id="KW-0812">Transmembrane</keyword>
<dbReference type="PANTHER" id="PTHR10728">
    <property type="entry name" value="CYTOSOLIC PHOSPHOLIPASE A2"/>
    <property type="match status" value="1"/>
</dbReference>
<gene>
    <name evidence="3" type="ORF">SAMN02745220_00900</name>
</gene>
<keyword evidence="4" id="KW-1185">Reference proteome</keyword>
<feature type="transmembrane region" description="Helical" evidence="2">
    <location>
        <begin position="593"/>
        <end position="617"/>
    </location>
</feature>
<accession>A0A1M7Y0A5</accession>
<feature type="transmembrane region" description="Helical" evidence="2">
    <location>
        <begin position="377"/>
        <end position="402"/>
    </location>
</feature>
<evidence type="ECO:0000313" key="4">
    <source>
        <dbReference type="Proteomes" id="UP000184603"/>
    </source>
</evidence>
<dbReference type="AlphaFoldDB" id="A0A1M7Y0A5"/>
<keyword evidence="2" id="KW-1133">Transmembrane helix</keyword>
<dbReference type="Gene3D" id="3.40.1090.10">
    <property type="entry name" value="Cytosolic phospholipase A2 catalytic domain"/>
    <property type="match status" value="2"/>
</dbReference>
<dbReference type="SUPFAM" id="SSF52151">
    <property type="entry name" value="FabD/lysophospholipase-like"/>
    <property type="match status" value="1"/>
</dbReference>
<dbReference type="GO" id="GO:0046475">
    <property type="term" value="P:glycerophospholipid catabolic process"/>
    <property type="evidence" value="ECO:0007669"/>
    <property type="project" value="TreeGrafter"/>
</dbReference>
<feature type="transmembrane region" description="Helical" evidence="2">
    <location>
        <begin position="487"/>
        <end position="505"/>
    </location>
</feature>
<feature type="transmembrane region" description="Helical" evidence="2">
    <location>
        <begin position="21"/>
        <end position="39"/>
    </location>
</feature>
<dbReference type="GO" id="GO:0004623">
    <property type="term" value="F:phospholipase A2 activity"/>
    <property type="evidence" value="ECO:0007669"/>
    <property type="project" value="TreeGrafter"/>
</dbReference>
<reference evidence="3 4" key="1">
    <citation type="submission" date="2016-12" db="EMBL/GenBank/DDBJ databases">
        <authorList>
            <person name="Song W.-J."/>
            <person name="Kurnit D.M."/>
        </authorList>
    </citation>
    <scope>NUCLEOTIDE SEQUENCE [LARGE SCALE GENOMIC DNA]</scope>
    <source>
        <strain evidence="3 4">DSM 18488</strain>
    </source>
</reference>